<dbReference type="EC" id="2.6.1.85" evidence="2"/>
<sequence length="336" mass="38285">MNILSKNLAIRKMNELGGRHQPFVFIISYDQNQCIVLQPEEVDPKELLYHLGPFSNEPPQFTGLQTKSLEWKIYPPTFEQYRKAFDHVRQNELKGNSYLANLTGCTRVKTNMTLQEIFRISKAKYKVWLKQQFTVFSPETFVQIKGRKIYSFPMKGTIDAAIPNAAHHLLNDPKEKAEHATITDLIRNDLSKIAEHVTVERYRYIETIKTHSHTLLATSSCISGVLPSGYYTQIGDLFFSLLPAGSITGAPKDKTAEIIHEAEQYERHFYTGVTGYFDGQDLDSGVMIRFVEQEVDGSMVFKSGGGITVRSNCAKEYLELKQKADVPIYRNTEDRG</sequence>
<dbReference type="EMBL" id="JAMXLY010000026">
    <property type="protein sequence ID" value="MCO6025742.1"/>
    <property type="molecule type" value="Genomic_DNA"/>
</dbReference>
<evidence type="ECO:0000313" key="3">
    <source>
        <dbReference type="Proteomes" id="UP001204015"/>
    </source>
</evidence>
<gene>
    <name evidence="2" type="ORF">NG821_07795</name>
</gene>
<dbReference type="PANTHER" id="PTHR11236:SF50">
    <property type="entry name" value="AMINODEOXYCHORISMATE SYNTHASE COMPONENT 1"/>
    <property type="match status" value="1"/>
</dbReference>
<dbReference type="InterPro" id="IPR019999">
    <property type="entry name" value="Anth_synth_I-like"/>
</dbReference>
<dbReference type="Proteomes" id="UP001204015">
    <property type="component" value="Unassembled WGS sequence"/>
</dbReference>
<feature type="domain" description="Chorismate-utilising enzyme C-terminal" evidence="1">
    <location>
        <begin position="78"/>
        <end position="323"/>
    </location>
</feature>
<organism evidence="2 3">
    <name type="scientific">Segatella cerevisiae</name>
    <dbReference type="NCBI Taxonomy" id="2053716"/>
    <lineage>
        <taxon>Bacteria</taxon>
        <taxon>Pseudomonadati</taxon>
        <taxon>Bacteroidota</taxon>
        <taxon>Bacteroidia</taxon>
        <taxon>Bacteroidales</taxon>
        <taxon>Prevotellaceae</taxon>
        <taxon>Segatella</taxon>
    </lineage>
</organism>
<keyword evidence="3" id="KW-1185">Reference proteome</keyword>
<name>A0ABT1BZB0_9BACT</name>
<dbReference type="PANTHER" id="PTHR11236">
    <property type="entry name" value="AMINOBENZOATE/ANTHRANILATE SYNTHASE"/>
    <property type="match status" value="1"/>
</dbReference>
<dbReference type="RefSeq" id="WP_252761096.1">
    <property type="nucleotide sequence ID" value="NZ_JAMXLY010000026.1"/>
</dbReference>
<reference evidence="2 3" key="1">
    <citation type="submission" date="2022-06" db="EMBL/GenBank/DDBJ databases">
        <title>A taxonomic note on the genus Prevotella: Description of four novel genera and emended description of the genera Hallella and Xylanibacter.</title>
        <authorList>
            <person name="Hitch T.C.A."/>
        </authorList>
    </citation>
    <scope>NUCLEOTIDE SEQUENCE [LARGE SCALE GENOMIC DNA]</scope>
    <source>
        <strain evidence="2 3">DSM 100619</strain>
    </source>
</reference>
<proteinExistence type="predicted"/>
<dbReference type="NCBIfam" id="NF005486">
    <property type="entry name" value="PRK07093.1"/>
    <property type="match status" value="1"/>
</dbReference>
<keyword evidence="2" id="KW-0032">Aminotransferase</keyword>
<dbReference type="InterPro" id="IPR015890">
    <property type="entry name" value="Chorismate_C"/>
</dbReference>
<keyword evidence="2" id="KW-0808">Transferase</keyword>
<dbReference type="Pfam" id="PF00425">
    <property type="entry name" value="Chorismate_bind"/>
    <property type="match status" value="1"/>
</dbReference>
<dbReference type="PRINTS" id="PR00095">
    <property type="entry name" value="ANTSNTHASEI"/>
</dbReference>
<accession>A0ABT1BZB0</accession>
<dbReference type="GO" id="GO:0046820">
    <property type="term" value="F:4-amino-4-deoxychorismate synthase activity"/>
    <property type="evidence" value="ECO:0007669"/>
    <property type="project" value="UniProtKB-EC"/>
</dbReference>
<dbReference type="Gene3D" id="3.60.120.10">
    <property type="entry name" value="Anthranilate synthase"/>
    <property type="match status" value="1"/>
</dbReference>
<comment type="caution">
    <text evidence="2">The sequence shown here is derived from an EMBL/GenBank/DDBJ whole genome shotgun (WGS) entry which is preliminary data.</text>
</comment>
<dbReference type="SUPFAM" id="SSF56322">
    <property type="entry name" value="ADC synthase"/>
    <property type="match status" value="1"/>
</dbReference>
<evidence type="ECO:0000313" key="2">
    <source>
        <dbReference type="EMBL" id="MCO6025742.1"/>
    </source>
</evidence>
<dbReference type="InterPro" id="IPR005801">
    <property type="entry name" value="ADC_synthase"/>
</dbReference>
<evidence type="ECO:0000259" key="1">
    <source>
        <dbReference type="Pfam" id="PF00425"/>
    </source>
</evidence>
<protein>
    <submittedName>
        <fullName evidence="2">Aminodeoxychorismate synthase component I</fullName>
        <ecNumber evidence="2">2.6.1.85</ecNumber>
    </submittedName>
</protein>